<proteinExistence type="predicted"/>
<reference evidence="1 2" key="1">
    <citation type="journal article" date="2019" name="Commun. Biol.">
        <title>The bagworm genome reveals a unique fibroin gene that provides high tensile strength.</title>
        <authorList>
            <person name="Kono N."/>
            <person name="Nakamura H."/>
            <person name="Ohtoshi R."/>
            <person name="Tomita M."/>
            <person name="Numata K."/>
            <person name="Arakawa K."/>
        </authorList>
    </citation>
    <scope>NUCLEOTIDE SEQUENCE [LARGE SCALE GENOMIC DNA]</scope>
</reference>
<comment type="caution">
    <text evidence="1">The sequence shown here is derived from an EMBL/GenBank/DDBJ whole genome shotgun (WGS) entry which is preliminary data.</text>
</comment>
<dbReference type="Proteomes" id="UP000299102">
    <property type="component" value="Unassembled WGS sequence"/>
</dbReference>
<protein>
    <submittedName>
        <fullName evidence="1">Uncharacterized protein</fullName>
    </submittedName>
</protein>
<evidence type="ECO:0000313" key="2">
    <source>
        <dbReference type="Proteomes" id="UP000299102"/>
    </source>
</evidence>
<keyword evidence="2" id="KW-1185">Reference proteome</keyword>
<gene>
    <name evidence="1" type="ORF">EVAR_71009_1</name>
</gene>
<dbReference type="EMBL" id="BGZK01003343">
    <property type="protein sequence ID" value="GBP00253.1"/>
    <property type="molecule type" value="Genomic_DNA"/>
</dbReference>
<sequence>MFFASAALRWLINDIKKKRHKKETASSCHRGPALGPFPCEVNNVKMEQWKLIVARLGGDRVSDRFGK</sequence>
<name>A0A4C1SDK3_EUMVA</name>
<dbReference type="AlphaFoldDB" id="A0A4C1SDK3"/>
<evidence type="ECO:0000313" key="1">
    <source>
        <dbReference type="EMBL" id="GBP00253.1"/>
    </source>
</evidence>
<organism evidence="1 2">
    <name type="scientific">Eumeta variegata</name>
    <name type="common">Bagworm moth</name>
    <name type="synonym">Eumeta japonica</name>
    <dbReference type="NCBI Taxonomy" id="151549"/>
    <lineage>
        <taxon>Eukaryota</taxon>
        <taxon>Metazoa</taxon>
        <taxon>Ecdysozoa</taxon>
        <taxon>Arthropoda</taxon>
        <taxon>Hexapoda</taxon>
        <taxon>Insecta</taxon>
        <taxon>Pterygota</taxon>
        <taxon>Neoptera</taxon>
        <taxon>Endopterygota</taxon>
        <taxon>Lepidoptera</taxon>
        <taxon>Glossata</taxon>
        <taxon>Ditrysia</taxon>
        <taxon>Tineoidea</taxon>
        <taxon>Psychidae</taxon>
        <taxon>Oiketicinae</taxon>
        <taxon>Eumeta</taxon>
    </lineage>
</organism>
<accession>A0A4C1SDK3</accession>